<accession>A0A1Y2HB40</accession>
<evidence type="ECO:0000313" key="1">
    <source>
        <dbReference type="EMBL" id="ORZ30262.1"/>
    </source>
</evidence>
<protein>
    <submittedName>
        <fullName evidence="1">Uncharacterized protein</fullName>
    </submittedName>
</protein>
<name>A0A1Y2HB40_9FUNG</name>
<comment type="caution">
    <text evidence="1">The sequence shown here is derived from an EMBL/GenBank/DDBJ whole genome shotgun (WGS) entry which is preliminary data.</text>
</comment>
<reference evidence="1 2" key="1">
    <citation type="submission" date="2016-07" db="EMBL/GenBank/DDBJ databases">
        <title>Pervasive Adenine N6-methylation of Active Genes in Fungi.</title>
        <authorList>
            <consortium name="DOE Joint Genome Institute"/>
            <person name="Mondo S.J."/>
            <person name="Dannebaum R.O."/>
            <person name="Kuo R.C."/>
            <person name="Labutti K."/>
            <person name="Haridas S."/>
            <person name="Kuo A."/>
            <person name="Salamov A."/>
            <person name="Ahrendt S.R."/>
            <person name="Lipzen A."/>
            <person name="Sullivan W."/>
            <person name="Andreopoulos W.B."/>
            <person name="Clum A."/>
            <person name="Lindquist E."/>
            <person name="Daum C."/>
            <person name="Ramamoorthy G.K."/>
            <person name="Gryganskyi A."/>
            <person name="Culley D."/>
            <person name="Magnuson J.K."/>
            <person name="James T.Y."/>
            <person name="O'Malley M.A."/>
            <person name="Stajich J.E."/>
            <person name="Spatafora J.W."/>
            <person name="Visel A."/>
            <person name="Grigoriev I.V."/>
        </authorList>
    </citation>
    <scope>NUCLEOTIDE SEQUENCE [LARGE SCALE GENOMIC DNA]</scope>
    <source>
        <strain evidence="1 2">PL171</strain>
    </source>
</reference>
<dbReference type="AlphaFoldDB" id="A0A1Y2HB40"/>
<keyword evidence="2" id="KW-1185">Reference proteome</keyword>
<dbReference type="Proteomes" id="UP000193411">
    <property type="component" value="Unassembled WGS sequence"/>
</dbReference>
<proteinExistence type="predicted"/>
<sequence length="96" mass="10600">MHAPNHVWIRIRLRTTNIPRDFAFVNCSSCSIPSRYTTILGASFYQLAQDDEEHQVQTGTFVSVGLAACKARAGEFGVNSLGVVKPVVARLHDEPE</sequence>
<dbReference type="EMBL" id="MCFL01000092">
    <property type="protein sequence ID" value="ORZ30262.1"/>
    <property type="molecule type" value="Genomic_DNA"/>
</dbReference>
<gene>
    <name evidence="1" type="ORF">BCR44DRAFT_40689</name>
</gene>
<evidence type="ECO:0000313" key="2">
    <source>
        <dbReference type="Proteomes" id="UP000193411"/>
    </source>
</evidence>
<organism evidence="1 2">
    <name type="scientific">Catenaria anguillulae PL171</name>
    <dbReference type="NCBI Taxonomy" id="765915"/>
    <lineage>
        <taxon>Eukaryota</taxon>
        <taxon>Fungi</taxon>
        <taxon>Fungi incertae sedis</taxon>
        <taxon>Blastocladiomycota</taxon>
        <taxon>Blastocladiomycetes</taxon>
        <taxon>Blastocladiales</taxon>
        <taxon>Catenariaceae</taxon>
        <taxon>Catenaria</taxon>
    </lineage>
</organism>